<proteinExistence type="predicted"/>
<accession>A0ABM0MKF8</accession>
<dbReference type="GeneID" id="102808724"/>
<reference evidence="2" key="1">
    <citation type="submission" date="2025-08" db="UniProtKB">
        <authorList>
            <consortium name="RefSeq"/>
        </authorList>
    </citation>
    <scope>IDENTIFICATION</scope>
    <source>
        <tissue evidence="2">Testes</tissue>
    </source>
</reference>
<protein>
    <submittedName>
        <fullName evidence="2">Uncharacterized protein LOC102808724</fullName>
    </submittedName>
</protein>
<gene>
    <name evidence="2" type="primary">LOC102808724</name>
</gene>
<sequence>MMIVLKHRRTVLLLLIVIVIVVCCCLLQLVLATCNTTRTLQSLSVGPKKMKIISSSVTHTREWYKQNCLHFKLDEVLSIEYLHVMMKRWQLSTNKDCIYVYNKFVDIYNITWSSGKVVISNTFKPKVLKWLNNNRSLYAEVLDQHIISIFNKYTHENTIFNPVRAKRPGVSGDKDVKRYVDDLINSSKQDCDFCAYKTKTAEDSMGRIESKHSVTAANTFKFDAHHELILIKQHNCITFTEEQFLDAMNTAKKWFNKVYEKDKSCKYPQVSWDNLPKASASQIHPHAQATLRPARYHGLMEHLKLSAMAYREHTGSNFFTDLIQIHTVLGLTTTYGNATALAYLTPKKDHEIFIISQHADEAFFRLLYYTIKAFMDDLQLYAWSFFMILPEMGSFGTKQLMPAIVRIISRGPANVARNDISSLELFGASNVNIDPFSIIAHIEESVTKRGWR</sequence>
<name>A0ABM0MKF8_SACKO</name>
<dbReference type="InterPro" id="IPR036265">
    <property type="entry name" value="HIT-like_sf"/>
</dbReference>
<evidence type="ECO:0000313" key="1">
    <source>
        <dbReference type="Proteomes" id="UP000694865"/>
    </source>
</evidence>
<dbReference type="PANTHER" id="PTHR34714">
    <property type="entry name" value="EGF-LIKE DOMAIN-CONTAINING PROTEIN"/>
    <property type="match status" value="1"/>
</dbReference>
<keyword evidence="1" id="KW-1185">Reference proteome</keyword>
<dbReference type="SUPFAM" id="SSF54197">
    <property type="entry name" value="HIT-like"/>
    <property type="match status" value="1"/>
</dbReference>
<dbReference type="PANTHER" id="PTHR34714:SF3">
    <property type="match status" value="1"/>
</dbReference>
<dbReference type="RefSeq" id="XP_006820499.1">
    <property type="nucleotide sequence ID" value="XM_006820436.1"/>
</dbReference>
<evidence type="ECO:0000313" key="2">
    <source>
        <dbReference type="RefSeq" id="XP_006820499.1"/>
    </source>
</evidence>
<dbReference type="Proteomes" id="UP000694865">
    <property type="component" value="Unplaced"/>
</dbReference>
<organism evidence="1 2">
    <name type="scientific">Saccoglossus kowalevskii</name>
    <name type="common">Acorn worm</name>
    <dbReference type="NCBI Taxonomy" id="10224"/>
    <lineage>
        <taxon>Eukaryota</taxon>
        <taxon>Metazoa</taxon>
        <taxon>Hemichordata</taxon>
        <taxon>Enteropneusta</taxon>
        <taxon>Harrimaniidae</taxon>
        <taxon>Saccoglossus</taxon>
    </lineage>
</organism>